<feature type="domain" description="Peptidase M16 N-terminal" evidence="2">
    <location>
        <begin position="10"/>
        <end position="141"/>
    </location>
</feature>
<dbReference type="InterPro" id="IPR011765">
    <property type="entry name" value="Pept_M16_N"/>
</dbReference>
<name>A0A6C0KXA7_9ZZZZ</name>
<organism evidence="4">
    <name type="scientific">viral metagenome</name>
    <dbReference type="NCBI Taxonomy" id="1070528"/>
    <lineage>
        <taxon>unclassified sequences</taxon>
        <taxon>metagenomes</taxon>
        <taxon>organismal metagenomes</taxon>
    </lineage>
</organism>
<dbReference type="Pfam" id="PF05193">
    <property type="entry name" value="Peptidase_M16_C"/>
    <property type="match status" value="1"/>
</dbReference>
<feature type="domain" description="Peptidase M16 C-terminal" evidence="3">
    <location>
        <begin position="164"/>
        <end position="343"/>
    </location>
</feature>
<dbReference type="PANTHER" id="PTHR11851">
    <property type="entry name" value="METALLOPROTEASE"/>
    <property type="match status" value="1"/>
</dbReference>
<dbReference type="InterPro" id="IPR050361">
    <property type="entry name" value="MPP/UQCRC_Complex"/>
</dbReference>
<dbReference type="Gene3D" id="3.30.830.10">
    <property type="entry name" value="Metalloenzyme, LuxS/M16 peptidase-like"/>
    <property type="match status" value="2"/>
</dbReference>
<protein>
    <recommendedName>
        <fullName evidence="5">Peptidase M16 N-terminal domain-containing protein</fullName>
    </recommendedName>
</protein>
<evidence type="ECO:0000259" key="2">
    <source>
        <dbReference type="Pfam" id="PF00675"/>
    </source>
</evidence>
<evidence type="ECO:0008006" key="5">
    <source>
        <dbReference type="Google" id="ProtNLM"/>
    </source>
</evidence>
<evidence type="ECO:0000313" key="4">
    <source>
        <dbReference type="EMBL" id="QHU20968.1"/>
    </source>
</evidence>
<dbReference type="EMBL" id="MN740976">
    <property type="protein sequence ID" value="QHU20968.1"/>
    <property type="molecule type" value="Genomic_DNA"/>
</dbReference>
<dbReference type="GO" id="GO:0046872">
    <property type="term" value="F:metal ion binding"/>
    <property type="evidence" value="ECO:0007669"/>
    <property type="project" value="InterPro"/>
</dbReference>
<evidence type="ECO:0000256" key="1">
    <source>
        <dbReference type="ARBA" id="ARBA00007261"/>
    </source>
</evidence>
<proteinExistence type="inferred from homology"/>
<comment type="similarity">
    <text evidence="1">Belongs to the peptidase M16 family.</text>
</comment>
<dbReference type="InterPro" id="IPR011249">
    <property type="entry name" value="Metalloenz_LuxS/M16"/>
</dbReference>
<dbReference type="PANTHER" id="PTHR11851:SF49">
    <property type="entry name" value="MITOCHONDRIAL-PROCESSING PEPTIDASE SUBUNIT ALPHA"/>
    <property type="match status" value="1"/>
</dbReference>
<dbReference type="AlphaFoldDB" id="A0A6C0KXA7"/>
<sequence length="421" mass="48562">MINNLIIEPENKNIKTSFVAIFIEGGIILEGKTGLAHLVEHLHFNSVKNGQYLLDAYNIQAEFNAYTTVDHVCYFMTVPNENLLQAIKLICKIINKFTVTKKRIIDENKIVLEEQYMCNDNPEIWLYNKSMENIYKGHPLEKVGIDIPDTVPYYNISEIVAHGKKFYNKDNLSMVICSSISKKRISDYLDKMPFTNNASTDGCAEINKPPPYILSIESATKNKTYGAYGANGENGAHVEYYKYTKKFSKIYILINYVILYNKTIDLKTLLIRDSLIHILGDTGISELFDYLRLKKRLVYGISARLDRSIYHSSVNIMLSIAKKNVEKSIQEIFKVIDNIKSGKLEIDFNIHKKNIIEKFINDMNKDNKNLVNTIYTFHRTYNIATNYGQILHIFQNITLHDVVEEARKIFVQDARCSVHHT</sequence>
<reference evidence="4" key="1">
    <citation type="journal article" date="2020" name="Nature">
        <title>Giant virus diversity and host interactions through global metagenomics.</title>
        <authorList>
            <person name="Schulz F."/>
            <person name="Roux S."/>
            <person name="Paez-Espino D."/>
            <person name="Jungbluth S."/>
            <person name="Walsh D.A."/>
            <person name="Denef V.J."/>
            <person name="McMahon K.D."/>
            <person name="Konstantinidis K.T."/>
            <person name="Eloe-Fadrosh E.A."/>
            <person name="Kyrpides N.C."/>
            <person name="Woyke T."/>
        </authorList>
    </citation>
    <scope>NUCLEOTIDE SEQUENCE</scope>
    <source>
        <strain evidence="4">GVMAG-S-3300013094-100</strain>
    </source>
</reference>
<evidence type="ECO:0000259" key="3">
    <source>
        <dbReference type="Pfam" id="PF05193"/>
    </source>
</evidence>
<accession>A0A6C0KXA7</accession>
<dbReference type="SUPFAM" id="SSF63411">
    <property type="entry name" value="LuxS/MPP-like metallohydrolase"/>
    <property type="match status" value="2"/>
</dbReference>
<dbReference type="InterPro" id="IPR007863">
    <property type="entry name" value="Peptidase_M16_C"/>
</dbReference>
<dbReference type="Pfam" id="PF00675">
    <property type="entry name" value="Peptidase_M16"/>
    <property type="match status" value="1"/>
</dbReference>